<evidence type="ECO:0000313" key="9">
    <source>
        <dbReference type="Proteomes" id="UP000813427"/>
    </source>
</evidence>
<dbReference type="PROSITE" id="PS51192">
    <property type="entry name" value="HELICASE_ATP_BIND_1"/>
    <property type="match status" value="1"/>
</dbReference>
<dbReference type="EC" id="5.6.2.4" evidence="5"/>
<dbReference type="AlphaFoldDB" id="A0A8K0W6H1"/>
<feature type="domain" description="Helicase ATP-binding" evidence="6">
    <location>
        <begin position="404"/>
        <end position="562"/>
    </location>
</feature>
<keyword evidence="8" id="KW-0347">Helicase</keyword>
<dbReference type="GO" id="GO:0005694">
    <property type="term" value="C:chromosome"/>
    <property type="evidence" value="ECO:0007669"/>
    <property type="project" value="TreeGrafter"/>
</dbReference>
<evidence type="ECO:0000256" key="5">
    <source>
        <dbReference type="ARBA" id="ARBA00034808"/>
    </source>
</evidence>
<comment type="catalytic activity">
    <reaction evidence="4">
        <text>Couples ATP hydrolysis with the unwinding of duplex DNA by translocating in the 3'-5' direction.</text>
        <dbReference type="EC" id="5.6.2.4"/>
    </reaction>
</comment>
<dbReference type="EMBL" id="JAGPXF010000009">
    <property type="protein sequence ID" value="KAH7231002.1"/>
    <property type="molecule type" value="Genomic_DNA"/>
</dbReference>
<dbReference type="GO" id="GO:0003676">
    <property type="term" value="F:nucleic acid binding"/>
    <property type="evidence" value="ECO:0007669"/>
    <property type="project" value="InterPro"/>
</dbReference>
<organism evidence="8 9">
    <name type="scientific">Fusarium tricinctum</name>
    <dbReference type="NCBI Taxonomy" id="61284"/>
    <lineage>
        <taxon>Eukaryota</taxon>
        <taxon>Fungi</taxon>
        <taxon>Dikarya</taxon>
        <taxon>Ascomycota</taxon>
        <taxon>Pezizomycotina</taxon>
        <taxon>Sordariomycetes</taxon>
        <taxon>Hypocreomycetidae</taxon>
        <taxon>Hypocreales</taxon>
        <taxon>Nectriaceae</taxon>
        <taxon>Fusarium</taxon>
        <taxon>Fusarium tricinctum species complex</taxon>
    </lineage>
</organism>
<dbReference type="InterPro" id="IPR014001">
    <property type="entry name" value="Helicase_ATP-bd"/>
</dbReference>
<comment type="caution">
    <text evidence="8">The sequence shown here is derived from an EMBL/GenBank/DDBJ whole genome shotgun (WGS) entry which is preliminary data.</text>
</comment>
<dbReference type="GO" id="GO:0000724">
    <property type="term" value="P:double-strand break repair via homologous recombination"/>
    <property type="evidence" value="ECO:0007669"/>
    <property type="project" value="TreeGrafter"/>
</dbReference>
<evidence type="ECO:0000256" key="3">
    <source>
        <dbReference type="ARBA" id="ARBA00022840"/>
    </source>
</evidence>
<keyword evidence="2" id="KW-0547">Nucleotide-binding</keyword>
<evidence type="ECO:0000256" key="2">
    <source>
        <dbReference type="ARBA" id="ARBA00022741"/>
    </source>
</evidence>
<dbReference type="InterPro" id="IPR011545">
    <property type="entry name" value="DEAD/DEAH_box_helicase_dom"/>
</dbReference>
<dbReference type="PANTHER" id="PTHR13710:SF154">
    <property type="entry name" value="RECQ HELICASE, PUTATIVE (AFU_ORTHOLOGUE AFUA_6G14720)-RELATED"/>
    <property type="match status" value="1"/>
</dbReference>
<dbReference type="Proteomes" id="UP000813427">
    <property type="component" value="Unassembled WGS sequence"/>
</dbReference>
<evidence type="ECO:0000313" key="8">
    <source>
        <dbReference type="EMBL" id="KAH7231002.1"/>
    </source>
</evidence>
<comment type="similarity">
    <text evidence="1">Belongs to the helicase family. RecQ subfamily.</text>
</comment>
<dbReference type="PROSITE" id="PS51194">
    <property type="entry name" value="HELICASE_CTER"/>
    <property type="match status" value="1"/>
</dbReference>
<dbReference type="SMART" id="SM00487">
    <property type="entry name" value="DEXDc"/>
    <property type="match status" value="1"/>
</dbReference>
<keyword evidence="9" id="KW-1185">Reference proteome</keyword>
<dbReference type="Pfam" id="PF00271">
    <property type="entry name" value="Helicase_C"/>
    <property type="match status" value="1"/>
</dbReference>
<dbReference type="Pfam" id="PF00270">
    <property type="entry name" value="DEAD"/>
    <property type="match status" value="1"/>
</dbReference>
<dbReference type="SMART" id="SM00490">
    <property type="entry name" value="HELICc"/>
    <property type="match status" value="1"/>
</dbReference>
<accession>A0A8K0W6H1</accession>
<dbReference type="InterPro" id="IPR027417">
    <property type="entry name" value="P-loop_NTPase"/>
</dbReference>
<name>A0A8K0W6H1_9HYPO</name>
<reference evidence="8" key="1">
    <citation type="journal article" date="2021" name="Nat. Commun.">
        <title>Genetic determinants of endophytism in the Arabidopsis root mycobiome.</title>
        <authorList>
            <person name="Mesny F."/>
            <person name="Miyauchi S."/>
            <person name="Thiergart T."/>
            <person name="Pickel B."/>
            <person name="Atanasova L."/>
            <person name="Karlsson M."/>
            <person name="Huettel B."/>
            <person name="Barry K.W."/>
            <person name="Haridas S."/>
            <person name="Chen C."/>
            <person name="Bauer D."/>
            <person name="Andreopoulos W."/>
            <person name="Pangilinan J."/>
            <person name="LaButti K."/>
            <person name="Riley R."/>
            <person name="Lipzen A."/>
            <person name="Clum A."/>
            <person name="Drula E."/>
            <person name="Henrissat B."/>
            <person name="Kohler A."/>
            <person name="Grigoriev I.V."/>
            <person name="Martin F.M."/>
            <person name="Hacquard S."/>
        </authorList>
    </citation>
    <scope>NUCLEOTIDE SEQUENCE</scope>
    <source>
        <strain evidence="8">MPI-SDFR-AT-0068</strain>
    </source>
</reference>
<protein>
    <recommendedName>
        <fullName evidence="5">DNA 3'-5' helicase</fullName>
        <ecNumber evidence="5">5.6.2.4</ecNumber>
    </recommendedName>
</protein>
<dbReference type="PANTHER" id="PTHR13710">
    <property type="entry name" value="DNA HELICASE RECQ FAMILY MEMBER"/>
    <property type="match status" value="1"/>
</dbReference>
<sequence>MQKVIDEGILRHKTTNWLKQAGWSAHFTGRNLINIQAYSKMPDRGNKDNNKVLRHINKALNRLFFNRCIGGLKKEEILLADHGFRFTPAQRASLKTLWAHLQGEASESESDPLWHFIGVLGIDAETGQLQPAHLFTYAIPTRERDGMKDLTQRFARIQDAWLYKATYSPIDYILSLLLFRKKIIRETGSRLIVSWSEQGKIIYFIGKPILMEDLRAMGQFMLKKGGNECFTRRGQSFIHRNGLTGKEMGEWNQGEEITRLRLINGINRDHNIFIINGKVILITQYHKSLTYFNSPKEANNDFIWHNKAAGGVPWESSQMSAAIGSKKHTRDREAGRADFKDGEDDHNDVTIDIFGQVSHRWHKFLGCGTSSSLLLSPSGEKALQAVLRDDNARFRSPQQEEAVRQAAAQQSPLVAVLPTGGGKSLVFMVPAMLASAGVTVVVAPYAELKRQLVQRCVDAGLDCKPWPKARSSWPRVTLVSAEAAITDDFLQWAADLSVNGMLDRIVIDECHLTFTAAETYRSKLQGLVLLRSLGCPFVFLTGTLPPLRQRDFEEAMQLHNPLYIRASSHQLNVRYAVFRVRNGRGVMEVKMRVGARLPDLSAGEKGIIYCTSQAKCRALARQLGCHYYHALRDDSDSQFIAQREEGFQAWLRGEAPYIVATAALGTGIDVAGIIHVIHLEAPFSIIDYAQEAGRAGRAGEPVTAEVIVEDKDWPDEDAAGEACLDLSVREVRRLIRTQGCRRRLLGQCLDGDLRDCKDLGGNNEAKVTRCDNCHHDELAWKSELSAQGIIASRARGRQDAHALKALESALEEVEGLGKIGCCIYWIFNGIEEARHMWGDCDSTAGTKDLSFRSCMDFQGLIDYKKDRQARFLSCFYCHVSQELCRDGYKTKGASCWRWKHAVIPMALAATTEPDLWLQIQAAAGRDFKGRHDYVDWLGRKHGKLVCGREMTNAMAVFTIILNWRQDKFRGR</sequence>
<proteinExistence type="inferred from homology"/>
<dbReference type="SUPFAM" id="SSF52540">
    <property type="entry name" value="P-loop containing nucleoside triphosphate hydrolases"/>
    <property type="match status" value="1"/>
</dbReference>
<keyword evidence="8" id="KW-0378">Hydrolase</keyword>
<feature type="domain" description="Helicase C-terminal" evidence="7">
    <location>
        <begin position="592"/>
        <end position="757"/>
    </location>
</feature>
<evidence type="ECO:0000256" key="1">
    <source>
        <dbReference type="ARBA" id="ARBA00005446"/>
    </source>
</evidence>
<evidence type="ECO:0000256" key="4">
    <source>
        <dbReference type="ARBA" id="ARBA00034617"/>
    </source>
</evidence>
<keyword evidence="3" id="KW-0067">ATP-binding</keyword>
<dbReference type="Gene3D" id="3.40.50.300">
    <property type="entry name" value="P-loop containing nucleotide triphosphate hydrolases"/>
    <property type="match status" value="2"/>
</dbReference>
<dbReference type="GO" id="GO:0005737">
    <property type="term" value="C:cytoplasm"/>
    <property type="evidence" value="ECO:0007669"/>
    <property type="project" value="TreeGrafter"/>
</dbReference>
<dbReference type="GO" id="GO:0043138">
    <property type="term" value="F:3'-5' DNA helicase activity"/>
    <property type="evidence" value="ECO:0007669"/>
    <property type="project" value="UniProtKB-EC"/>
</dbReference>
<dbReference type="InterPro" id="IPR001650">
    <property type="entry name" value="Helicase_C-like"/>
</dbReference>
<dbReference type="GO" id="GO:0009378">
    <property type="term" value="F:four-way junction helicase activity"/>
    <property type="evidence" value="ECO:0007669"/>
    <property type="project" value="TreeGrafter"/>
</dbReference>
<dbReference type="GO" id="GO:0005524">
    <property type="term" value="F:ATP binding"/>
    <property type="evidence" value="ECO:0007669"/>
    <property type="project" value="UniProtKB-KW"/>
</dbReference>
<evidence type="ECO:0000259" key="7">
    <source>
        <dbReference type="PROSITE" id="PS51194"/>
    </source>
</evidence>
<dbReference type="OrthoDB" id="10261556at2759"/>
<evidence type="ECO:0000259" key="6">
    <source>
        <dbReference type="PROSITE" id="PS51192"/>
    </source>
</evidence>
<gene>
    <name evidence="8" type="ORF">BKA59DRAFT_497617</name>
</gene>